<name>A0A2T2NA80_CORCC</name>
<dbReference type="AlphaFoldDB" id="A0A2T2NA80"/>
<reference evidence="1 2" key="1">
    <citation type="journal article" date="2018" name="Front. Microbiol.">
        <title>Genome-Wide Analysis of Corynespora cassiicola Leaf Fall Disease Putative Effectors.</title>
        <authorList>
            <person name="Lopez D."/>
            <person name="Ribeiro S."/>
            <person name="Label P."/>
            <person name="Fumanal B."/>
            <person name="Venisse J.S."/>
            <person name="Kohler A."/>
            <person name="de Oliveira R.R."/>
            <person name="Labutti K."/>
            <person name="Lipzen A."/>
            <person name="Lail K."/>
            <person name="Bauer D."/>
            <person name="Ohm R.A."/>
            <person name="Barry K.W."/>
            <person name="Spatafora J."/>
            <person name="Grigoriev I.V."/>
            <person name="Martin F.M."/>
            <person name="Pujade-Renaud V."/>
        </authorList>
    </citation>
    <scope>NUCLEOTIDE SEQUENCE [LARGE SCALE GENOMIC DNA]</scope>
    <source>
        <strain evidence="1 2">Philippines</strain>
    </source>
</reference>
<evidence type="ECO:0000313" key="1">
    <source>
        <dbReference type="EMBL" id="PSN61958.1"/>
    </source>
</evidence>
<protein>
    <submittedName>
        <fullName evidence="1">Uncharacterized protein</fullName>
    </submittedName>
</protein>
<accession>A0A2T2NA80</accession>
<proteinExistence type="predicted"/>
<sequence length="214" mass="24311">MTCDEYRTHLCYTTLSKGPDPKYNHHIAILDVLLISLRQRIVYYMPLAHDGDLSIFGSSVFITDDGDIEDVRRGWETKYLGRYMFVDGQMSAFAMSRCRFACTSCADVGVENPALQAAGKPIQEALSSGVHSFCCTVKGHLVDRWVCLRCSLWEFEHDYGYSRHNPCVKNLSMHLKLRRAREPASCACGISFDGFRNVVIFYSWCRGKVGVNLR</sequence>
<dbReference type="Proteomes" id="UP000240883">
    <property type="component" value="Unassembled WGS sequence"/>
</dbReference>
<evidence type="ECO:0000313" key="2">
    <source>
        <dbReference type="Proteomes" id="UP000240883"/>
    </source>
</evidence>
<gene>
    <name evidence="1" type="ORF">BS50DRAFT_134217</name>
</gene>
<keyword evidence="2" id="KW-1185">Reference proteome</keyword>
<organism evidence="1 2">
    <name type="scientific">Corynespora cassiicola Philippines</name>
    <dbReference type="NCBI Taxonomy" id="1448308"/>
    <lineage>
        <taxon>Eukaryota</taxon>
        <taxon>Fungi</taxon>
        <taxon>Dikarya</taxon>
        <taxon>Ascomycota</taxon>
        <taxon>Pezizomycotina</taxon>
        <taxon>Dothideomycetes</taxon>
        <taxon>Pleosporomycetidae</taxon>
        <taxon>Pleosporales</taxon>
        <taxon>Corynesporascaceae</taxon>
        <taxon>Corynespora</taxon>
    </lineage>
</organism>
<dbReference type="EMBL" id="KZ678142">
    <property type="protein sequence ID" value="PSN61958.1"/>
    <property type="molecule type" value="Genomic_DNA"/>
</dbReference>